<evidence type="ECO:0000256" key="4">
    <source>
        <dbReference type="ARBA" id="ARBA00022695"/>
    </source>
</evidence>
<protein>
    <recommendedName>
        <fullName evidence="12 13">DNA primase</fullName>
        <ecNumber evidence="12">2.7.7.101</ecNumber>
    </recommendedName>
</protein>
<keyword evidence="8 12" id="KW-0862">Zinc</keyword>
<dbReference type="CDD" id="cd03364">
    <property type="entry name" value="TOPRIM_DnaG_primases"/>
    <property type="match status" value="1"/>
</dbReference>
<name>A0A0A7UW42_9SPIR</name>
<dbReference type="Gene3D" id="3.40.1360.10">
    <property type="match status" value="1"/>
</dbReference>
<dbReference type="InterPro" id="IPR034151">
    <property type="entry name" value="TOPRIM_DnaG_bac"/>
</dbReference>
<dbReference type="InterPro" id="IPR013264">
    <property type="entry name" value="DNAG_N"/>
</dbReference>
<dbReference type="SUPFAM" id="SSF57783">
    <property type="entry name" value="Zinc beta-ribbon"/>
    <property type="match status" value="1"/>
</dbReference>
<evidence type="ECO:0000259" key="15">
    <source>
        <dbReference type="PROSITE" id="PS50880"/>
    </source>
</evidence>
<organism evidence="16 17">
    <name type="scientific">Borreliella chilensis</name>
    <dbReference type="NCBI Taxonomy" id="1245910"/>
    <lineage>
        <taxon>Bacteria</taxon>
        <taxon>Pseudomonadati</taxon>
        <taxon>Spirochaetota</taxon>
        <taxon>Spirochaetia</taxon>
        <taxon>Spirochaetales</taxon>
        <taxon>Borreliaceae</taxon>
        <taxon>Borreliella</taxon>
    </lineage>
</organism>
<keyword evidence="11 12" id="KW-0804">Transcription</keyword>
<proteinExistence type="inferred from homology"/>
<dbReference type="PROSITE" id="PS50880">
    <property type="entry name" value="TOPRIM"/>
    <property type="match status" value="1"/>
</dbReference>
<evidence type="ECO:0000256" key="5">
    <source>
        <dbReference type="ARBA" id="ARBA00022705"/>
    </source>
</evidence>
<comment type="function">
    <text evidence="12 13">RNA polymerase that catalyzes the synthesis of short RNA molecules used as primers for DNA polymerase during DNA replication.</text>
</comment>
<dbReference type="GO" id="GO:1990077">
    <property type="term" value="C:primosome complex"/>
    <property type="evidence" value="ECO:0007669"/>
    <property type="project" value="UniProtKB-KW"/>
</dbReference>
<dbReference type="Pfam" id="PF13155">
    <property type="entry name" value="Toprim_2"/>
    <property type="match status" value="1"/>
</dbReference>
<evidence type="ECO:0000256" key="8">
    <source>
        <dbReference type="ARBA" id="ARBA00022833"/>
    </source>
</evidence>
<dbReference type="Proteomes" id="UP000030940">
    <property type="component" value="Chromosome"/>
</dbReference>
<dbReference type="GO" id="GO:0005737">
    <property type="term" value="C:cytoplasm"/>
    <property type="evidence" value="ECO:0007669"/>
    <property type="project" value="TreeGrafter"/>
</dbReference>
<dbReference type="SMART" id="SM00493">
    <property type="entry name" value="TOPRIM"/>
    <property type="match status" value="1"/>
</dbReference>
<dbReference type="InterPro" id="IPR002694">
    <property type="entry name" value="Znf_CHC2"/>
</dbReference>
<comment type="catalytic activity">
    <reaction evidence="12">
        <text>ssDNA + n NTP = ssDNA/pppN(pN)n-1 hybrid + (n-1) diphosphate.</text>
        <dbReference type="EC" id="2.7.7.101"/>
    </reaction>
</comment>
<evidence type="ECO:0000256" key="9">
    <source>
        <dbReference type="ARBA" id="ARBA00022842"/>
    </source>
</evidence>
<evidence type="ECO:0000256" key="2">
    <source>
        <dbReference type="ARBA" id="ARBA00022515"/>
    </source>
</evidence>
<keyword evidence="4 12" id="KW-0548">Nucleotidyltransferase</keyword>
<dbReference type="EC" id="2.7.7.101" evidence="12"/>
<dbReference type="HAMAP" id="MF_00974">
    <property type="entry name" value="DNA_primase_DnaG"/>
    <property type="match status" value="1"/>
</dbReference>
<dbReference type="HOGENOM" id="CLU_013501_3_2_12"/>
<comment type="subunit">
    <text evidence="12">Monomer. Interacts with DnaB.</text>
</comment>
<gene>
    <name evidence="12" type="primary">dnaG</name>
    <name evidence="16" type="ORF">OY14_03560</name>
</gene>
<dbReference type="Gene3D" id="3.90.980.10">
    <property type="entry name" value="DNA primase, catalytic core, N-terminal domain"/>
    <property type="match status" value="1"/>
</dbReference>
<evidence type="ECO:0000256" key="11">
    <source>
        <dbReference type="ARBA" id="ARBA00023163"/>
    </source>
</evidence>
<accession>A0A0A7UW42</accession>
<dbReference type="PIRSF" id="PIRSF002811">
    <property type="entry name" value="DnaG"/>
    <property type="match status" value="1"/>
</dbReference>
<dbReference type="KEGG" id="bchi:OY14_03560"/>
<dbReference type="InterPro" id="IPR037068">
    <property type="entry name" value="DNA_primase_core_N_sf"/>
</dbReference>
<dbReference type="Gene3D" id="3.90.580.10">
    <property type="entry name" value="Zinc finger, CHC2-type domain"/>
    <property type="match status" value="1"/>
</dbReference>
<dbReference type="GO" id="GO:0006269">
    <property type="term" value="P:DNA replication, synthesis of primer"/>
    <property type="evidence" value="ECO:0007669"/>
    <property type="project" value="UniProtKB-UniRule"/>
</dbReference>
<sequence length="593" mass="68196">MEYLQTAASMKAKFDIVVVVEQYIKLVKSGSTYKGLCPFHAEKTPSFSVNSLQGYFYCFGCKKSGDVIRFLMDMEKINYNDALKALCKKFGVYYNDVKINREGDRKNENKDIVSKIYSLNSRLINTIKFFLNKNKKVLDYVLKSRSISKEVVDLFELGYLPFNVKDGLDLHDFLVSKGYSFEILRKSGLFSKTNLKASILSQRLIFPIKDFKGNVVGFGGRDLDGKGSKYINLSETEVFKKKELLYGFYEGFDDIKSTKSVILVEGYIDVLAFFTSGIRRAVSTLGTSFSKEHLALIQRYADEIIFAFDSDDAGLSATLKAYQICLPFNINVSVVKIDLGSDPADVLKNEGSGSLQKILNNRCDAFEYLLDIYSNKYDLNKTVDLNAMINLFLNLINLSKVDTQKKIFLEKLSNKLGIGVTTLLKDYYRIKERFVVDNNKRNLYAHNDDSYERYLIVALLKNFSYFGTIRRNIVDSDLIDINARKIFMCFEDLSENNEDFTLLDLKRSLKDNYKVSEVFFEEMLNSEFEVDDEMIIHILLAIKRRKLDSRVLLCKRRCDGDFLVNAKIQINELMFLNMQRKNLKVYLDDVPGS</sequence>
<dbReference type="STRING" id="1245910.OY14_03560"/>
<dbReference type="FunFam" id="3.90.580.10:FF:000001">
    <property type="entry name" value="DNA primase"/>
    <property type="match status" value="1"/>
</dbReference>
<dbReference type="SUPFAM" id="SSF56731">
    <property type="entry name" value="DNA primase core"/>
    <property type="match status" value="1"/>
</dbReference>
<comment type="similarity">
    <text evidence="12 13">Belongs to the DnaG primase family.</text>
</comment>
<dbReference type="GO" id="GO:0003899">
    <property type="term" value="F:DNA-directed RNA polymerase activity"/>
    <property type="evidence" value="ECO:0007669"/>
    <property type="project" value="UniProtKB-UniRule"/>
</dbReference>
<dbReference type="GO" id="GO:0003677">
    <property type="term" value="F:DNA binding"/>
    <property type="evidence" value="ECO:0007669"/>
    <property type="project" value="UniProtKB-KW"/>
</dbReference>
<dbReference type="InterPro" id="IPR006171">
    <property type="entry name" value="TOPRIM_dom"/>
</dbReference>
<keyword evidence="6 12" id="KW-0479">Metal-binding</keyword>
<evidence type="ECO:0000256" key="12">
    <source>
        <dbReference type="HAMAP-Rule" id="MF_00974"/>
    </source>
</evidence>
<keyword evidence="10 12" id="KW-0238">DNA-binding</keyword>
<evidence type="ECO:0000256" key="14">
    <source>
        <dbReference type="PIRSR" id="PIRSR002811-1"/>
    </source>
</evidence>
<evidence type="ECO:0000313" key="17">
    <source>
        <dbReference type="Proteomes" id="UP000030940"/>
    </source>
</evidence>
<dbReference type="InterPro" id="IPR006295">
    <property type="entry name" value="DNA_primase_DnaG"/>
</dbReference>
<dbReference type="PANTHER" id="PTHR30313:SF2">
    <property type="entry name" value="DNA PRIMASE"/>
    <property type="match status" value="1"/>
</dbReference>
<keyword evidence="5 12" id="KW-0235">DNA replication</keyword>
<evidence type="ECO:0000256" key="6">
    <source>
        <dbReference type="ARBA" id="ARBA00022723"/>
    </source>
</evidence>
<keyword evidence="3 12" id="KW-0808">Transferase</keyword>
<dbReference type="GO" id="GO:0008270">
    <property type="term" value="F:zinc ion binding"/>
    <property type="evidence" value="ECO:0007669"/>
    <property type="project" value="UniProtKB-UniRule"/>
</dbReference>
<keyword evidence="2 12" id="KW-0639">Primosome</keyword>
<dbReference type="InterPro" id="IPR030846">
    <property type="entry name" value="DnaG_bac"/>
</dbReference>
<dbReference type="EMBL" id="CP009910">
    <property type="protein sequence ID" value="AJA90496.1"/>
    <property type="molecule type" value="Genomic_DNA"/>
</dbReference>
<dbReference type="NCBIfam" id="TIGR01391">
    <property type="entry name" value="dnaG"/>
    <property type="match status" value="1"/>
</dbReference>
<evidence type="ECO:0000313" key="16">
    <source>
        <dbReference type="EMBL" id="AJA90496.1"/>
    </source>
</evidence>
<comment type="cofactor">
    <cofactor evidence="12 13 14">
        <name>Zn(2+)</name>
        <dbReference type="ChEBI" id="CHEBI:29105"/>
    </cofactor>
    <text evidence="12 13 14">Binds 1 zinc ion per monomer.</text>
</comment>
<dbReference type="Pfam" id="PF01807">
    <property type="entry name" value="Zn_ribbon_DnaG"/>
    <property type="match status" value="1"/>
</dbReference>
<dbReference type="InterPro" id="IPR036977">
    <property type="entry name" value="DNA_primase_Znf_CHC2"/>
</dbReference>
<dbReference type="AlphaFoldDB" id="A0A0A7UW42"/>
<dbReference type="GO" id="GO:0000428">
    <property type="term" value="C:DNA-directed RNA polymerase complex"/>
    <property type="evidence" value="ECO:0007669"/>
    <property type="project" value="UniProtKB-KW"/>
</dbReference>
<feature type="domain" description="Toprim" evidence="15">
    <location>
        <begin position="259"/>
        <end position="340"/>
    </location>
</feature>
<evidence type="ECO:0000256" key="10">
    <source>
        <dbReference type="ARBA" id="ARBA00023125"/>
    </source>
</evidence>
<keyword evidence="9" id="KW-0460">Magnesium</keyword>
<evidence type="ECO:0000256" key="1">
    <source>
        <dbReference type="ARBA" id="ARBA00022478"/>
    </source>
</evidence>
<dbReference type="SMART" id="SM00400">
    <property type="entry name" value="ZnF_CHCC"/>
    <property type="match status" value="1"/>
</dbReference>
<keyword evidence="1 12" id="KW-0240">DNA-directed RNA polymerase</keyword>
<dbReference type="InterPro" id="IPR050219">
    <property type="entry name" value="DnaG_primase"/>
</dbReference>
<evidence type="ECO:0000256" key="7">
    <source>
        <dbReference type="ARBA" id="ARBA00022771"/>
    </source>
</evidence>
<keyword evidence="17" id="KW-1185">Reference proteome</keyword>
<keyword evidence="7 12" id="KW-0863">Zinc-finger</keyword>
<evidence type="ECO:0000256" key="3">
    <source>
        <dbReference type="ARBA" id="ARBA00022679"/>
    </source>
</evidence>
<dbReference type="PANTHER" id="PTHR30313">
    <property type="entry name" value="DNA PRIMASE"/>
    <property type="match status" value="1"/>
</dbReference>
<comment type="domain">
    <text evidence="12">Contains an N-terminal zinc-binding domain, a central core domain that contains the primase activity, and a C-terminal DnaB-binding domain.</text>
</comment>
<reference evidence="16 17" key="1">
    <citation type="journal article" date="2015" name="Genome Announc.">
        <title>Genome Sequence of Borrelia chilensis VA1, a South American Member of the Lyme Borreliosis Group.</title>
        <authorList>
            <person name="Huang W."/>
            <person name="Ojaimi C."/>
            <person name="Fallon J.T."/>
            <person name="Travisany D."/>
            <person name="Maass A."/>
            <person name="Ivanova L."/>
            <person name="Tomova A."/>
            <person name="Gonzalez-Acuna D."/>
            <person name="Godfrey H.P."/>
            <person name="Cabello F.C."/>
        </authorList>
    </citation>
    <scope>NUCLEOTIDE SEQUENCE [LARGE SCALE GENOMIC DNA]</scope>
    <source>
        <strain evidence="16 17">VA1</strain>
    </source>
</reference>
<dbReference type="Pfam" id="PF08275">
    <property type="entry name" value="DNAG_N"/>
    <property type="match status" value="1"/>
</dbReference>
<feature type="zinc finger region" description="CHC2-type" evidence="12 14">
    <location>
        <begin position="37"/>
        <end position="61"/>
    </location>
</feature>
<evidence type="ECO:0000256" key="13">
    <source>
        <dbReference type="PIRNR" id="PIRNR002811"/>
    </source>
</evidence>